<dbReference type="GeneTree" id="ENSGT00600000085600"/>
<evidence type="ECO:0000313" key="2">
    <source>
        <dbReference type="Ensembl" id="ENSCCRP00000003930.2"/>
    </source>
</evidence>
<accession>A0A8C0Y7R3</accession>
<keyword evidence="1" id="KW-0812">Transmembrane</keyword>
<feature type="transmembrane region" description="Helical" evidence="1">
    <location>
        <begin position="80"/>
        <end position="99"/>
    </location>
</feature>
<dbReference type="OMA" id="QPELRIC"/>
<keyword evidence="3" id="KW-1185">Reference proteome</keyword>
<dbReference type="Proteomes" id="UP001108240">
    <property type="component" value="Unplaced"/>
</dbReference>
<proteinExistence type="predicted"/>
<organism evidence="2 3">
    <name type="scientific">Cyprinus carpio carpio</name>
    <dbReference type="NCBI Taxonomy" id="630221"/>
    <lineage>
        <taxon>Eukaryota</taxon>
        <taxon>Metazoa</taxon>
        <taxon>Chordata</taxon>
        <taxon>Craniata</taxon>
        <taxon>Vertebrata</taxon>
        <taxon>Euteleostomi</taxon>
        <taxon>Actinopterygii</taxon>
        <taxon>Neopterygii</taxon>
        <taxon>Teleostei</taxon>
        <taxon>Ostariophysi</taxon>
        <taxon>Cypriniformes</taxon>
        <taxon>Cyprinidae</taxon>
        <taxon>Cyprininae</taxon>
        <taxon>Cyprinus</taxon>
    </lineage>
</organism>
<dbReference type="Ensembl" id="ENSCCRT00000004353.2">
    <property type="protein sequence ID" value="ENSCCRP00000003930.2"/>
    <property type="gene ID" value="ENSCCRG00000033033.2"/>
</dbReference>
<reference evidence="2" key="2">
    <citation type="submission" date="2025-09" db="UniProtKB">
        <authorList>
            <consortium name="Ensembl"/>
        </authorList>
    </citation>
    <scope>IDENTIFICATION</scope>
</reference>
<evidence type="ECO:0000313" key="3">
    <source>
        <dbReference type="Proteomes" id="UP001108240"/>
    </source>
</evidence>
<evidence type="ECO:0000256" key="1">
    <source>
        <dbReference type="SAM" id="Phobius"/>
    </source>
</evidence>
<keyword evidence="1" id="KW-1133">Transmembrane helix</keyword>
<keyword evidence="1" id="KW-0472">Membrane</keyword>
<protein>
    <submittedName>
        <fullName evidence="2">Si:ch211-212k18.8</fullName>
    </submittedName>
</protein>
<name>A0A8C0Y7R3_CYPCA</name>
<dbReference type="AlphaFoldDB" id="A0A8C0Y7R3"/>
<feature type="transmembrane region" description="Helical" evidence="1">
    <location>
        <begin position="52"/>
        <end position="74"/>
    </location>
</feature>
<sequence>MTSEVEPENPEVWGVAAAQSASGSADADTLMEVTFQKNPSQKYKYLEAEPKILGVTEIALTVFFVVCRISFYMVRSELNGFMLAFSCVGIISGSVAIAAQKLHMPTLKACLGMQVVTCVAYTFCLLETFVEPYARITDCWHPYNHSNITHENDTCIQIEKGFHLLFALDQLTELTQIVLSITIAAYCCKVIPCCSPTSHVGAYFIALLQSETCQPTLKPYRHSGDHGDGEPLHTNCNFYKYRCHIITCNNHNVVVDARDEVSVEP</sequence>
<reference evidence="2" key="1">
    <citation type="submission" date="2025-08" db="UniProtKB">
        <authorList>
            <consortium name="Ensembl"/>
        </authorList>
    </citation>
    <scope>IDENTIFICATION</scope>
</reference>